<gene>
    <name evidence="1" type="ORF">F1D05_22600</name>
</gene>
<evidence type="ECO:0000313" key="2">
    <source>
        <dbReference type="Proteomes" id="UP000515563"/>
    </source>
</evidence>
<dbReference type="RefSeq" id="WP_185442228.1">
    <property type="nucleotide sequence ID" value="NZ_CP043661.1"/>
</dbReference>
<accession>A0A7G6X1S3</accession>
<evidence type="ECO:0008006" key="3">
    <source>
        <dbReference type="Google" id="ProtNLM"/>
    </source>
</evidence>
<dbReference type="Proteomes" id="UP000515563">
    <property type="component" value="Chromosome"/>
</dbReference>
<dbReference type="EMBL" id="CP043661">
    <property type="protein sequence ID" value="QNE20188.1"/>
    <property type="molecule type" value="Genomic_DNA"/>
</dbReference>
<evidence type="ECO:0000313" key="1">
    <source>
        <dbReference type="EMBL" id="QNE20188.1"/>
    </source>
</evidence>
<organism evidence="1 2">
    <name type="scientific">Kribbella qitaiheensis</name>
    <dbReference type="NCBI Taxonomy" id="1544730"/>
    <lineage>
        <taxon>Bacteria</taxon>
        <taxon>Bacillati</taxon>
        <taxon>Actinomycetota</taxon>
        <taxon>Actinomycetes</taxon>
        <taxon>Propionibacteriales</taxon>
        <taxon>Kribbellaceae</taxon>
        <taxon>Kribbella</taxon>
    </lineage>
</organism>
<reference evidence="2" key="1">
    <citation type="submission" date="2019-09" db="EMBL/GenBank/DDBJ databases">
        <title>Antimicrobial potential of Antarctic Bacteria.</title>
        <authorList>
            <person name="Benaud N."/>
            <person name="Edwards R.J."/>
            <person name="Ferrari B.C."/>
        </authorList>
    </citation>
    <scope>NUCLEOTIDE SEQUENCE [LARGE SCALE GENOMIC DNA]</scope>
    <source>
        <strain evidence="2">SPB151</strain>
    </source>
</reference>
<reference evidence="1 2" key="2">
    <citation type="journal article" date="2020" name="Microbiol. Resour. Announc.">
        <title>Antarctic desert soil bacteria exhibit high novel natural product potential, evaluated through long-read genome sequencing and comparative genomics.</title>
        <authorList>
            <person name="Benaud N."/>
            <person name="Edwards R.J."/>
            <person name="Amos T.G."/>
            <person name="D'Agostino P.M."/>
            <person name="Gutierrez-Chavez C."/>
            <person name="Montgomery K."/>
            <person name="Nicetic I."/>
            <person name="Ferrari B.C."/>
        </authorList>
    </citation>
    <scope>NUCLEOTIDE SEQUENCE [LARGE SCALE GENOMIC DNA]</scope>
    <source>
        <strain evidence="1 2">SPB151</strain>
    </source>
</reference>
<proteinExistence type="predicted"/>
<dbReference type="AlphaFoldDB" id="A0A7G6X1S3"/>
<sequence>MNNAPKWSFQVREISAAMSLLNHADTVLGDFEFAARSLEPLLTVWSIGAEKLLKLTAGFIHTETHQTWPSKSEMVNDYGHDIARLDDRCRGLFRERLSLATSPGIIEDCLTETETNPLINGLMQTLTRYAKSGRFYNLDHLADSPQIEDSPADLWEVTQQKILAHNPAILAKIGGTQSEYEEARSEMYGESREAARTWRNLYHRAWVQGVCGPTAKQMSYELGRPSAS</sequence>
<keyword evidence="2" id="KW-1185">Reference proteome</keyword>
<protein>
    <recommendedName>
        <fullName evidence="3">AbiV family abortive infection protein</fullName>
    </recommendedName>
</protein>
<dbReference type="KEGG" id="kqi:F1D05_22600"/>
<name>A0A7G6X1S3_9ACTN</name>